<comment type="caution">
    <text evidence="2">The sequence shown here is derived from an EMBL/GenBank/DDBJ whole genome shotgun (WGS) entry which is preliminary data.</text>
</comment>
<sequence length="101" mass="11779">MSWMNYKSTNQRISCAFLLNLVFYINYIISYIMGATLISFKFVRIIIKIIINCRWLQLPSSSNSLLHHFSCPNLSIFRQHHLTIDILIVGANQNHLTSSYI</sequence>
<protein>
    <submittedName>
        <fullName evidence="2">Uncharacterized protein</fullName>
    </submittedName>
</protein>
<evidence type="ECO:0000313" key="2">
    <source>
        <dbReference type="EMBL" id="KAK9670127.1"/>
    </source>
</evidence>
<dbReference type="Proteomes" id="UP001443914">
    <property type="component" value="Unassembled WGS sequence"/>
</dbReference>
<gene>
    <name evidence="2" type="ORF">RND81_13G179800</name>
</gene>
<keyword evidence="1" id="KW-0472">Membrane</keyword>
<dbReference type="EMBL" id="JBDFQZ010000013">
    <property type="protein sequence ID" value="KAK9670127.1"/>
    <property type="molecule type" value="Genomic_DNA"/>
</dbReference>
<organism evidence="2 3">
    <name type="scientific">Saponaria officinalis</name>
    <name type="common">Common soapwort</name>
    <name type="synonym">Lychnis saponaria</name>
    <dbReference type="NCBI Taxonomy" id="3572"/>
    <lineage>
        <taxon>Eukaryota</taxon>
        <taxon>Viridiplantae</taxon>
        <taxon>Streptophyta</taxon>
        <taxon>Embryophyta</taxon>
        <taxon>Tracheophyta</taxon>
        <taxon>Spermatophyta</taxon>
        <taxon>Magnoliopsida</taxon>
        <taxon>eudicotyledons</taxon>
        <taxon>Gunneridae</taxon>
        <taxon>Pentapetalae</taxon>
        <taxon>Caryophyllales</taxon>
        <taxon>Caryophyllaceae</taxon>
        <taxon>Caryophylleae</taxon>
        <taxon>Saponaria</taxon>
    </lineage>
</organism>
<keyword evidence="1" id="KW-0812">Transmembrane</keyword>
<proteinExistence type="predicted"/>
<dbReference type="AlphaFoldDB" id="A0AAW1H2B0"/>
<evidence type="ECO:0000313" key="3">
    <source>
        <dbReference type="Proteomes" id="UP001443914"/>
    </source>
</evidence>
<evidence type="ECO:0000256" key="1">
    <source>
        <dbReference type="SAM" id="Phobius"/>
    </source>
</evidence>
<keyword evidence="1" id="KW-1133">Transmembrane helix</keyword>
<keyword evidence="3" id="KW-1185">Reference proteome</keyword>
<name>A0AAW1H2B0_SAPOF</name>
<accession>A0AAW1H2B0</accession>
<feature type="transmembrane region" description="Helical" evidence="1">
    <location>
        <begin position="21"/>
        <end position="43"/>
    </location>
</feature>
<reference evidence="2" key="1">
    <citation type="submission" date="2024-03" db="EMBL/GenBank/DDBJ databases">
        <title>WGS assembly of Saponaria officinalis var. Norfolk2.</title>
        <authorList>
            <person name="Jenkins J."/>
            <person name="Shu S."/>
            <person name="Grimwood J."/>
            <person name="Barry K."/>
            <person name="Goodstein D."/>
            <person name="Schmutz J."/>
            <person name="Leebens-Mack J."/>
            <person name="Osbourn A."/>
        </authorList>
    </citation>
    <scope>NUCLEOTIDE SEQUENCE [LARGE SCALE GENOMIC DNA]</scope>
    <source>
        <strain evidence="2">JIC</strain>
    </source>
</reference>